<keyword evidence="3" id="KW-1185">Reference proteome</keyword>
<proteinExistence type="predicted"/>
<reference evidence="2" key="3">
    <citation type="submission" date="2022-01" db="UniProtKB">
        <authorList>
            <consortium name="EnsemblPlants"/>
        </authorList>
    </citation>
    <scope>IDENTIFICATION</scope>
    <source>
        <strain evidence="2">subsp. vulgare</strain>
    </source>
</reference>
<dbReference type="EnsemblPlants" id="HORVU.MOREX.r3.4HG0419200.1">
    <property type="protein sequence ID" value="HORVU.MOREX.r3.4HG0419200.1.CDS1"/>
    <property type="gene ID" value="HORVU.MOREX.r3.4HG0419200"/>
</dbReference>
<feature type="region of interest" description="Disordered" evidence="1">
    <location>
        <begin position="36"/>
        <end position="157"/>
    </location>
</feature>
<dbReference type="EnsemblPlants" id="HORVU.MOREX.r3.4HG0419410.1">
    <property type="protein sequence ID" value="HORVU.MOREX.r3.4HG0419410.1.CDS1"/>
    <property type="gene ID" value="HORVU.MOREX.r3.4HG0419410"/>
</dbReference>
<dbReference type="AlphaFoldDB" id="A0A8I6XRV0"/>
<feature type="compositionally biased region" description="Pro residues" evidence="1">
    <location>
        <begin position="85"/>
        <end position="103"/>
    </location>
</feature>
<name>A0A8I6XRV0_HORVV</name>
<feature type="compositionally biased region" description="Basic residues" evidence="1">
    <location>
        <begin position="114"/>
        <end position="127"/>
    </location>
</feature>
<protein>
    <submittedName>
        <fullName evidence="2">Uncharacterized protein</fullName>
    </submittedName>
</protein>
<evidence type="ECO:0000313" key="2">
    <source>
        <dbReference type="EnsemblPlants" id="HORVU.MOREX.r3.4HG0419410.1.CDS1"/>
    </source>
</evidence>
<sequence>MAASASEVGPTMAKVALECGGDISASQEDILASSSFLGAANAPSPSPSVSASQAREDDEDGEEVFATPPELPQQDSITMCSLPFTPTPSPSATPSVPQSPSPPSSDDDAAAAKPCRKPRVCTRKVRGAKISTPTPTPTPTPSPKQQQQPEQPPHAVVDPLYRAVLMIPTATAAATTTTSKQDPLEDFLALARQRGLI</sequence>
<reference evidence="2" key="2">
    <citation type="submission" date="2020-10" db="EMBL/GenBank/DDBJ databases">
        <authorList>
            <person name="Scholz U."/>
            <person name="Mascher M."/>
            <person name="Fiebig A."/>
        </authorList>
    </citation>
    <scope>NUCLEOTIDE SEQUENCE [LARGE SCALE GENOMIC DNA]</scope>
    <source>
        <strain evidence="2">cv. Morex</strain>
    </source>
</reference>
<accession>A0A8I6XRV0</accession>
<organism evidence="2 3">
    <name type="scientific">Hordeum vulgare subsp. vulgare</name>
    <name type="common">Domesticated barley</name>
    <dbReference type="NCBI Taxonomy" id="112509"/>
    <lineage>
        <taxon>Eukaryota</taxon>
        <taxon>Viridiplantae</taxon>
        <taxon>Streptophyta</taxon>
        <taxon>Embryophyta</taxon>
        <taxon>Tracheophyta</taxon>
        <taxon>Spermatophyta</taxon>
        <taxon>Magnoliopsida</taxon>
        <taxon>Liliopsida</taxon>
        <taxon>Poales</taxon>
        <taxon>Poaceae</taxon>
        <taxon>BOP clade</taxon>
        <taxon>Pooideae</taxon>
        <taxon>Triticodae</taxon>
        <taxon>Triticeae</taxon>
        <taxon>Hordeinae</taxon>
        <taxon>Hordeum</taxon>
    </lineage>
</organism>
<evidence type="ECO:0000256" key="1">
    <source>
        <dbReference type="SAM" id="MobiDB-lite"/>
    </source>
</evidence>
<feature type="compositionally biased region" description="Low complexity" evidence="1">
    <location>
        <begin position="39"/>
        <end position="53"/>
    </location>
</feature>
<reference evidence="3" key="1">
    <citation type="journal article" date="2012" name="Nature">
        <title>A physical, genetic and functional sequence assembly of the barley genome.</title>
        <authorList>
            <consortium name="The International Barley Genome Sequencing Consortium"/>
            <person name="Mayer K.F."/>
            <person name="Waugh R."/>
            <person name="Brown J.W."/>
            <person name="Schulman A."/>
            <person name="Langridge P."/>
            <person name="Platzer M."/>
            <person name="Fincher G.B."/>
            <person name="Muehlbauer G.J."/>
            <person name="Sato K."/>
            <person name="Close T.J."/>
            <person name="Wise R.P."/>
            <person name="Stein N."/>
        </authorList>
    </citation>
    <scope>NUCLEOTIDE SEQUENCE [LARGE SCALE GENOMIC DNA]</scope>
    <source>
        <strain evidence="3">cv. Morex</strain>
    </source>
</reference>
<dbReference type="Gramene" id="HORVU.MOREX.r3.4HG0419410.1">
    <property type="protein sequence ID" value="HORVU.MOREX.r3.4HG0419410.1.CDS1"/>
    <property type="gene ID" value="HORVU.MOREX.r3.4HG0419410"/>
</dbReference>
<dbReference type="Proteomes" id="UP000011116">
    <property type="component" value="Chromosome 4H"/>
</dbReference>
<evidence type="ECO:0000313" key="3">
    <source>
        <dbReference type="Proteomes" id="UP000011116"/>
    </source>
</evidence>
<dbReference type="Gramene" id="HORVU.MOREX.r3.4HG0419200.1">
    <property type="protein sequence ID" value="HORVU.MOREX.r3.4HG0419200.1.CDS1"/>
    <property type="gene ID" value="HORVU.MOREX.r3.4HG0419200"/>
</dbReference>